<gene>
    <name evidence="1" type="ORF">LPLAT_LOCUS2203</name>
</gene>
<dbReference type="AlphaFoldDB" id="A0AAV2N7Y4"/>
<evidence type="ECO:0000313" key="1">
    <source>
        <dbReference type="EMBL" id="CAL1675914.1"/>
    </source>
</evidence>
<evidence type="ECO:0000313" key="2">
    <source>
        <dbReference type="Proteomes" id="UP001497644"/>
    </source>
</evidence>
<accession>A0AAV2N7Y4</accession>
<reference evidence="1" key="1">
    <citation type="submission" date="2024-04" db="EMBL/GenBank/DDBJ databases">
        <authorList>
            <consortium name="Molecular Ecology Group"/>
        </authorList>
    </citation>
    <scope>NUCLEOTIDE SEQUENCE</scope>
</reference>
<dbReference type="Proteomes" id="UP001497644">
    <property type="component" value="Chromosome 11"/>
</dbReference>
<name>A0AAV2N7Y4_9HYME</name>
<protein>
    <submittedName>
        <fullName evidence="1">Uncharacterized protein</fullName>
    </submittedName>
</protein>
<keyword evidence="2" id="KW-1185">Reference proteome</keyword>
<proteinExistence type="predicted"/>
<sequence length="66" mass="7124">MVVKALSTGSLGHSYASAVGTITAKPHLLHKMLHVRSNTNIGIDTCESANQLFDDTQDLRGNHHGR</sequence>
<dbReference type="EMBL" id="OZ034834">
    <property type="protein sequence ID" value="CAL1675914.1"/>
    <property type="molecule type" value="Genomic_DNA"/>
</dbReference>
<organism evidence="1 2">
    <name type="scientific">Lasius platythorax</name>
    <dbReference type="NCBI Taxonomy" id="488582"/>
    <lineage>
        <taxon>Eukaryota</taxon>
        <taxon>Metazoa</taxon>
        <taxon>Ecdysozoa</taxon>
        <taxon>Arthropoda</taxon>
        <taxon>Hexapoda</taxon>
        <taxon>Insecta</taxon>
        <taxon>Pterygota</taxon>
        <taxon>Neoptera</taxon>
        <taxon>Endopterygota</taxon>
        <taxon>Hymenoptera</taxon>
        <taxon>Apocrita</taxon>
        <taxon>Aculeata</taxon>
        <taxon>Formicoidea</taxon>
        <taxon>Formicidae</taxon>
        <taxon>Formicinae</taxon>
        <taxon>Lasius</taxon>
        <taxon>Lasius</taxon>
    </lineage>
</organism>